<feature type="compositionally biased region" description="Low complexity" evidence="1">
    <location>
        <begin position="124"/>
        <end position="139"/>
    </location>
</feature>
<protein>
    <submittedName>
        <fullName evidence="2">Uncharacterized protein</fullName>
    </submittedName>
</protein>
<dbReference type="AlphaFoldDB" id="A0A4S8M4T6"/>
<dbReference type="EMBL" id="ML179160">
    <property type="protein sequence ID" value="THU97219.1"/>
    <property type="molecule type" value="Genomic_DNA"/>
</dbReference>
<keyword evidence="3" id="KW-1185">Reference proteome</keyword>
<name>A0A4S8M4T6_DENBC</name>
<evidence type="ECO:0000313" key="2">
    <source>
        <dbReference type="EMBL" id="THU97219.1"/>
    </source>
</evidence>
<reference evidence="2 3" key="1">
    <citation type="journal article" date="2019" name="Nat. Ecol. Evol.">
        <title>Megaphylogeny resolves global patterns of mushroom evolution.</title>
        <authorList>
            <person name="Varga T."/>
            <person name="Krizsan K."/>
            <person name="Foldi C."/>
            <person name="Dima B."/>
            <person name="Sanchez-Garcia M."/>
            <person name="Sanchez-Ramirez S."/>
            <person name="Szollosi G.J."/>
            <person name="Szarkandi J.G."/>
            <person name="Papp V."/>
            <person name="Albert L."/>
            <person name="Andreopoulos W."/>
            <person name="Angelini C."/>
            <person name="Antonin V."/>
            <person name="Barry K.W."/>
            <person name="Bougher N.L."/>
            <person name="Buchanan P."/>
            <person name="Buyck B."/>
            <person name="Bense V."/>
            <person name="Catcheside P."/>
            <person name="Chovatia M."/>
            <person name="Cooper J."/>
            <person name="Damon W."/>
            <person name="Desjardin D."/>
            <person name="Finy P."/>
            <person name="Geml J."/>
            <person name="Haridas S."/>
            <person name="Hughes K."/>
            <person name="Justo A."/>
            <person name="Karasinski D."/>
            <person name="Kautmanova I."/>
            <person name="Kiss B."/>
            <person name="Kocsube S."/>
            <person name="Kotiranta H."/>
            <person name="LaButti K.M."/>
            <person name="Lechner B.E."/>
            <person name="Liimatainen K."/>
            <person name="Lipzen A."/>
            <person name="Lukacs Z."/>
            <person name="Mihaltcheva S."/>
            <person name="Morgado L.N."/>
            <person name="Niskanen T."/>
            <person name="Noordeloos M.E."/>
            <person name="Ohm R.A."/>
            <person name="Ortiz-Santana B."/>
            <person name="Ovrebo C."/>
            <person name="Racz N."/>
            <person name="Riley R."/>
            <person name="Savchenko A."/>
            <person name="Shiryaev A."/>
            <person name="Soop K."/>
            <person name="Spirin V."/>
            <person name="Szebenyi C."/>
            <person name="Tomsovsky M."/>
            <person name="Tulloss R.E."/>
            <person name="Uehling J."/>
            <person name="Grigoriev I.V."/>
            <person name="Vagvolgyi C."/>
            <person name="Papp T."/>
            <person name="Martin F.M."/>
            <person name="Miettinen O."/>
            <person name="Hibbett D.S."/>
            <person name="Nagy L.G."/>
        </authorList>
    </citation>
    <scope>NUCLEOTIDE SEQUENCE [LARGE SCALE GENOMIC DNA]</scope>
    <source>
        <strain evidence="2 3">CBS 962.96</strain>
    </source>
</reference>
<feature type="region of interest" description="Disordered" evidence="1">
    <location>
        <begin position="102"/>
        <end position="153"/>
    </location>
</feature>
<evidence type="ECO:0000313" key="3">
    <source>
        <dbReference type="Proteomes" id="UP000297245"/>
    </source>
</evidence>
<gene>
    <name evidence="2" type="ORF">K435DRAFT_778168</name>
</gene>
<sequence>FFSALWLSTEDSYYLSLTRLYLSNDSLDSNPNRKRVLSPFTFHLSPHTLPIPPIYAGCLSSGISWEEWIRVLTAGLGNDVCSVIANDDDDEVKSNHPIYRRPSATLTTRAPAPTKTSTTSVLQPRQRAPRPTTPKTASAFAPRTPTPHNKAQSIKPQLIPTTTLRTLTQKSRYTYEGGETGIVTGAAVLKVQSRVLGECRCPPKERRTLRLRLLRLRPLLLEM</sequence>
<accession>A0A4S8M4T6</accession>
<feature type="non-terminal residue" evidence="2">
    <location>
        <position position="1"/>
    </location>
</feature>
<proteinExistence type="predicted"/>
<dbReference type="Proteomes" id="UP000297245">
    <property type="component" value="Unassembled WGS sequence"/>
</dbReference>
<evidence type="ECO:0000256" key="1">
    <source>
        <dbReference type="SAM" id="MobiDB-lite"/>
    </source>
</evidence>
<organism evidence="2 3">
    <name type="scientific">Dendrothele bispora (strain CBS 962.96)</name>
    <dbReference type="NCBI Taxonomy" id="1314807"/>
    <lineage>
        <taxon>Eukaryota</taxon>
        <taxon>Fungi</taxon>
        <taxon>Dikarya</taxon>
        <taxon>Basidiomycota</taxon>
        <taxon>Agaricomycotina</taxon>
        <taxon>Agaricomycetes</taxon>
        <taxon>Agaricomycetidae</taxon>
        <taxon>Agaricales</taxon>
        <taxon>Agaricales incertae sedis</taxon>
        <taxon>Dendrothele</taxon>
    </lineage>
</organism>
<feature type="compositionally biased region" description="Polar residues" evidence="1">
    <location>
        <begin position="104"/>
        <end position="123"/>
    </location>
</feature>
<dbReference type="OrthoDB" id="19928at2759"/>